<reference evidence="7" key="1">
    <citation type="submission" date="2021-05" db="EMBL/GenBank/DDBJ databases">
        <authorList>
            <person name="Pietrasiak N."/>
            <person name="Ward R."/>
            <person name="Stajich J.E."/>
            <person name="Kurbessoian T."/>
        </authorList>
    </citation>
    <scope>NUCLEOTIDE SEQUENCE</scope>
    <source>
        <strain evidence="7">GSE-NOS-MK-12-04C</strain>
    </source>
</reference>
<name>A0A951QJW1_9CYAN</name>
<dbReference type="Proteomes" id="UP000729701">
    <property type="component" value="Unassembled WGS sequence"/>
</dbReference>
<evidence type="ECO:0000259" key="6">
    <source>
        <dbReference type="Pfam" id="PF00149"/>
    </source>
</evidence>
<comment type="caution">
    <text evidence="7">The sequence shown here is derived from an EMBL/GenBank/DDBJ whole genome shotgun (WGS) entry which is preliminary data.</text>
</comment>
<dbReference type="Pfam" id="PF00149">
    <property type="entry name" value="Metallophos"/>
    <property type="match status" value="1"/>
</dbReference>
<evidence type="ECO:0000313" key="7">
    <source>
        <dbReference type="EMBL" id="MBW4666721.1"/>
    </source>
</evidence>
<dbReference type="GO" id="GO:0046872">
    <property type="term" value="F:metal ion binding"/>
    <property type="evidence" value="ECO:0007669"/>
    <property type="project" value="UniProtKB-KW"/>
</dbReference>
<organism evidence="7 8">
    <name type="scientific">Cyanomargarita calcarea GSE-NOS-MK-12-04C</name>
    <dbReference type="NCBI Taxonomy" id="2839659"/>
    <lineage>
        <taxon>Bacteria</taxon>
        <taxon>Bacillati</taxon>
        <taxon>Cyanobacteriota</taxon>
        <taxon>Cyanophyceae</taxon>
        <taxon>Nostocales</taxon>
        <taxon>Cyanomargaritaceae</taxon>
        <taxon>Cyanomargarita</taxon>
    </lineage>
</organism>
<feature type="coiled-coil region" evidence="5">
    <location>
        <begin position="6"/>
        <end position="63"/>
    </location>
</feature>
<sequence>MAEDILKQLQDNRELLQNKLVFLQRDKIIKVDAGTRFQLEQEIKEVQTQIQEITREIENLQTKPAIAPTLTPTSPSSSKISIPLTQILHLSDLHFGNTDDAYNWYDTLAQDLRYELGCDKLNALILSGDIANKSIQEEYIAAKQFIDDLTGEFQLTPKQIIIAPGNHDLNWQFSGSSYTSKQRKDYTGYLDENHIIDKGEIIEVLDSEQYEQRFTYFSYFYQEVKGENYPLEYDKQGILNYLPEQNLLILSLNSAWQLDHHYRTRAGIHPRAISNALKTIRQNPAYQNCLKIAVWHHPLNSPYEDRIKDTGFMERLAQAGFRVALHGHIHKAENSLYRYDLNTTGRKLYIVCAGTFGAPIREWVLGYPLQYNLLKLQDNKLTVQTRRREELNGAWKPDARWLMGTGQNPLPYYEIVDLT</sequence>
<dbReference type="PANTHER" id="PTHR42988:SF2">
    <property type="entry name" value="CYCLIC NUCLEOTIDE PHOSPHODIESTERASE CBUA0032-RELATED"/>
    <property type="match status" value="1"/>
</dbReference>
<dbReference type="PANTHER" id="PTHR42988">
    <property type="entry name" value="PHOSPHOHYDROLASE"/>
    <property type="match status" value="1"/>
</dbReference>
<comment type="similarity">
    <text evidence="4">Belongs to the cyclic nucleotide phosphodiesterase class-III family.</text>
</comment>
<proteinExistence type="inferred from homology"/>
<accession>A0A951QJW1</accession>
<dbReference type="EMBL" id="JAHHGZ010000004">
    <property type="protein sequence ID" value="MBW4666721.1"/>
    <property type="molecule type" value="Genomic_DNA"/>
</dbReference>
<dbReference type="InterPro" id="IPR029052">
    <property type="entry name" value="Metallo-depent_PP-like"/>
</dbReference>
<feature type="domain" description="Calcineurin-like phosphoesterase" evidence="6">
    <location>
        <begin position="86"/>
        <end position="331"/>
    </location>
</feature>
<dbReference type="InterPro" id="IPR050884">
    <property type="entry name" value="CNP_phosphodiesterase-III"/>
</dbReference>
<evidence type="ECO:0000256" key="1">
    <source>
        <dbReference type="ARBA" id="ARBA00022723"/>
    </source>
</evidence>
<dbReference type="AlphaFoldDB" id="A0A951QJW1"/>
<dbReference type="GO" id="GO:0016787">
    <property type="term" value="F:hydrolase activity"/>
    <property type="evidence" value="ECO:0007669"/>
    <property type="project" value="UniProtKB-KW"/>
</dbReference>
<dbReference type="InterPro" id="IPR004843">
    <property type="entry name" value="Calcineurin-like_PHP"/>
</dbReference>
<reference evidence="7" key="2">
    <citation type="journal article" date="2022" name="Microbiol. Resour. Announc.">
        <title>Metagenome Sequencing to Explore Phylogenomics of Terrestrial Cyanobacteria.</title>
        <authorList>
            <person name="Ward R.D."/>
            <person name="Stajich J.E."/>
            <person name="Johansen J.R."/>
            <person name="Huntemann M."/>
            <person name="Clum A."/>
            <person name="Foster B."/>
            <person name="Foster B."/>
            <person name="Roux S."/>
            <person name="Palaniappan K."/>
            <person name="Varghese N."/>
            <person name="Mukherjee S."/>
            <person name="Reddy T.B.K."/>
            <person name="Daum C."/>
            <person name="Copeland A."/>
            <person name="Chen I.A."/>
            <person name="Ivanova N.N."/>
            <person name="Kyrpides N.C."/>
            <person name="Shapiro N."/>
            <person name="Eloe-Fadrosh E.A."/>
            <person name="Pietrasiak N."/>
        </authorList>
    </citation>
    <scope>NUCLEOTIDE SEQUENCE</scope>
    <source>
        <strain evidence="7">GSE-NOS-MK-12-04C</strain>
    </source>
</reference>
<dbReference type="SUPFAM" id="SSF56300">
    <property type="entry name" value="Metallo-dependent phosphatases"/>
    <property type="match status" value="1"/>
</dbReference>
<keyword evidence="3" id="KW-0408">Iron</keyword>
<keyword evidence="1" id="KW-0479">Metal-binding</keyword>
<keyword evidence="2" id="KW-0378">Hydrolase</keyword>
<protein>
    <submittedName>
        <fullName evidence="7">Metallophosphoesterase</fullName>
    </submittedName>
</protein>
<keyword evidence="5" id="KW-0175">Coiled coil</keyword>
<gene>
    <name evidence="7" type="ORF">KME60_04575</name>
</gene>
<evidence type="ECO:0000256" key="5">
    <source>
        <dbReference type="SAM" id="Coils"/>
    </source>
</evidence>
<evidence type="ECO:0000313" key="8">
    <source>
        <dbReference type="Proteomes" id="UP000729701"/>
    </source>
</evidence>
<evidence type="ECO:0000256" key="3">
    <source>
        <dbReference type="ARBA" id="ARBA00023004"/>
    </source>
</evidence>
<evidence type="ECO:0000256" key="4">
    <source>
        <dbReference type="ARBA" id="ARBA00025742"/>
    </source>
</evidence>
<evidence type="ECO:0000256" key="2">
    <source>
        <dbReference type="ARBA" id="ARBA00022801"/>
    </source>
</evidence>
<dbReference type="Gene3D" id="3.60.21.10">
    <property type="match status" value="1"/>
</dbReference>